<evidence type="ECO:0000313" key="1">
    <source>
        <dbReference type="EMBL" id="GFO48936.1"/>
    </source>
</evidence>
<keyword evidence="2" id="KW-1185">Reference proteome</keyword>
<gene>
    <name evidence="1" type="ORF">PoB_007544100</name>
</gene>
<evidence type="ECO:0000313" key="2">
    <source>
        <dbReference type="Proteomes" id="UP000735302"/>
    </source>
</evidence>
<dbReference type="AlphaFoldDB" id="A0AAV4DXW3"/>
<dbReference type="Proteomes" id="UP000735302">
    <property type="component" value="Unassembled WGS sequence"/>
</dbReference>
<reference evidence="1 2" key="1">
    <citation type="journal article" date="2021" name="Elife">
        <title>Chloroplast acquisition without the gene transfer in kleptoplastic sea slugs, Plakobranchus ocellatus.</title>
        <authorList>
            <person name="Maeda T."/>
            <person name="Takahashi S."/>
            <person name="Yoshida T."/>
            <person name="Shimamura S."/>
            <person name="Takaki Y."/>
            <person name="Nagai Y."/>
            <person name="Toyoda A."/>
            <person name="Suzuki Y."/>
            <person name="Arimoto A."/>
            <person name="Ishii H."/>
            <person name="Satoh N."/>
            <person name="Nishiyama T."/>
            <person name="Hasebe M."/>
            <person name="Maruyama T."/>
            <person name="Minagawa J."/>
            <person name="Obokata J."/>
            <person name="Shigenobu S."/>
        </authorList>
    </citation>
    <scope>NUCLEOTIDE SEQUENCE [LARGE SCALE GENOMIC DNA]</scope>
</reference>
<comment type="caution">
    <text evidence="1">The sequence shown here is derived from an EMBL/GenBank/DDBJ whole genome shotgun (WGS) entry which is preliminary data.</text>
</comment>
<sequence>MTCYSISDLLETITMPVSDLPDTMAKPVAAMLQHGGPTRHIHNSRCHSMEDLPDTSTILDATAWRTYLTHPQFSMPQHGGPTRHIHNSRCYSMEDLSDTSKF</sequence>
<name>A0AAV4DXW3_9GAST</name>
<proteinExistence type="predicted"/>
<organism evidence="1 2">
    <name type="scientific">Plakobranchus ocellatus</name>
    <dbReference type="NCBI Taxonomy" id="259542"/>
    <lineage>
        <taxon>Eukaryota</taxon>
        <taxon>Metazoa</taxon>
        <taxon>Spiralia</taxon>
        <taxon>Lophotrochozoa</taxon>
        <taxon>Mollusca</taxon>
        <taxon>Gastropoda</taxon>
        <taxon>Heterobranchia</taxon>
        <taxon>Euthyneura</taxon>
        <taxon>Panpulmonata</taxon>
        <taxon>Sacoglossa</taxon>
        <taxon>Placobranchoidea</taxon>
        <taxon>Plakobranchidae</taxon>
        <taxon>Plakobranchus</taxon>
    </lineage>
</organism>
<protein>
    <submittedName>
        <fullName evidence="1">Uncharacterized protein</fullName>
    </submittedName>
</protein>
<dbReference type="EMBL" id="BLXT01008455">
    <property type="protein sequence ID" value="GFO48936.1"/>
    <property type="molecule type" value="Genomic_DNA"/>
</dbReference>
<accession>A0AAV4DXW3</accession>